<reference evidence="5 6" key="1">
    <citation type="submission" date="2017-05" db="EMBL/GenBank/DDBJ databases">
        <title>Functional genome analysis of Paenibacillus pasadenensis strain R16: insights on endophytic life style and antifungal activity.</title>
        <authorList>
            <person name="Passera A."/>
            <person name="Marcolungo L."/>
            <person name="Casati P."/>
            <person name="Brasca M."/>
            <person name="Quaglino F."/>
            <person name="Delledonne M."/>
        </authorList>
    </citation>
    <scope>NUCLEOTIDE SEQUENCE [LARGE SCALE GENOMIC DNA]</scope>
    <source>
        <strain evidence="5 6">R16</strain>
    </source>
</reference>
<dbReference type="InterPro" id="IPR055066">
    <property type="entry name" value="AASDHPPT_N"/>
</dbReference>
<evidence type="ECO:0000259" key="4">
    <source>
        <dbReference type="Pfam" id="PF22624"/>
    </source>
</evidence>
<evidence type="ECO:0000256" key="2">
    <source>
        <dbReference type="ARBA" id="ARBA00022679"/>
    </source>
</evidence>
<comment type="similarity">
    <text evidence="1">Belongs to the P-Pant transferase superfamily. Gsp/Sfp/HetI/AcpT family.</text>
</comment>
<dbReference type="Gene3D" id="3.90.470.20">
    <property type="entry name" value="4'-phosphopantetheinyl transferase domain"/>
    <property type="match status" value="2"/>
</dbReference>
<evidence type="ECO:0000259" key="3">
    <source>
        <dbReference type="Pfam" id="PF01648"/>
    </source>
</evidence>
<organism evidence="5 6">
    <name type="scientific">Paenibacillus pasadenensis</name>
    <dbReference type="NCBI Taxonomy" id="217090"/>
    <lineage>
        <taxon>Bacteria</taxon>
        <taxon>Bacillati</taxon>
        <taxon>Bacillota</taxon>
        <taxon>Bacilli</taxon>
        <taxon>Bacillales</taxon>
        <taxon>Paenibacillaceae</taxon>
        <taxon>Paenibacillus</taxon>
    </lineage>
</organism>
<keyword evidence="2 5" id="KW-0808">Transferase</keyword>
<dbReference type="Proteomes" id="UP000234789">
    <property type="component" value="Unassembled WGS sequence"/>
</dbReference>
<keyword evidence="6" id="KW-1185">Reference proteome</keyword>
<evidence type="ECO:0000313" key="5">
    <source>
        <dbReference type="EMBL" id="PLT45084.1"/>
    </source>
</evidence>
<comment type="caution">
    <text evidence="5">The sequence shown here is derived from an EMBL/GenBank/DDBJ whole genome shotgun (WGS) entry which is preliminary data.</text>
</comment>
<feature type="domain" description="4'-phosphopantetheinyl transferase" evidence="3">
    <location>
        <begin position="113"/>
        <end position="190"/>
    </location>
</feature>
<dbReference type="EC" id="2.7.8.-" evidence="5"/>
<dbReference type="EMBL" id="NFEZ01000004">
    <property type="protein sequence ID" value="PLT45084.1"/>
    <property type="molecule type" value="Genomic_DNA"/>
</dbReference>
<dbReference type="GO" id="GO:0000287">
    <property type="term" value="F:magnesium ion binding"/>
    <property type="evidence" value="ECO:0007669"/>
    <property type="project" value="InterPro"/>
</dbReference>
<dbReference type="PANTHER" id="PTHR12215">
    <property type="entry name" value="PHOSPHOPANTETHEINE TRANSFERASE"/>
    <property type="match status" value="1"/>
</dbReference>
<dbReference type="InterPro" id="IPR037143">
    <property type="entry name" value="4-PPantetheinyl_Trfase_dom_sf"/>
</dbReference>
<dbReference type="Pfam" id="PF22624">
    <property type="entry name" value="AASDHPPT_N"/>
    <property type="match status" value="1"/>
</dbReference>
<dbReference type="GO" id="GO:0019878">
    <property type="term" value="P:lysine biosynthetic process via aminoadipic acid"/>
    <property type="evidence" value="ECO:0007669"/>
    <property type="project" value="TreeGrafter"/>
</dbReference>
<dbReference type="InterPro" id="IPR050559">
    <property type="entry name" value="P-Pant_transferase_sf"/>
</dbReference>
<dbReference type="AlphaFoldDB" id="A0A2N5N403"/>
<dbReference type="GO" id="GO:0005829">
    <property type="term" value="C:cytosol"/>
    <property type="evidence" value="ECO:0007669"/>
    <property type="project" value="TreeGrafter"/>
</dbReference>
<dbReference type="Pfam" id="PF01648">
    <property type="entry name" value="ACPS"/>
    <property type="match status" value="1"/>
</dbReference>
<feature type="domain" description="4'-phosphopantetheinyl transferase N-terminal" evidence="4">
    <location>
        <begin position="26"/>
        <end position="106"/>
    </location>
</feature>
<evidence type="ECO:0000256" key="1">
    <source>
        <dbReference type="ARBA" id="ARBA00010990"/>
    </source>
</evidence>
<dbReference type="InterPro" id="IPR008278">
    <property type="entry name" value="4-PPantetheinyl_Trfase_dom"/>
</dbReference>
<protein>
    <submittedName>
        <fullName evidence="5">4'-phosphopantetheinyl transferase</fullName>
        <ecNumber evidence="5">2.7.8.-</ecNumber>
    </submittedName>
</protein>
<gene>
    <name evidence="5" type="ORF">B8V81_3515</name>
</gene>
<dbReference type="GO" id="GO:0008897">
    <property type="term" value="F:holo-[acyl-carrier-protein] synthase activity"/>
    <property type="evidence" value="ECO:0007669"/>
    <property type="project" value="InterPro"/>
</dbReference>
<evidence type="ECO:0000313" key="6">
    <source>
        <dbReference type="Proteomes" id="UP000234789"/>
    </source>
</evidence>
<dbReference type="RefSeq" id="WP_101808833.1">
    <property type="nucleotide sequence ID" value="NZ_NFEZ01000004.1"/>
</dbReference>
<dbReference type="SUPFAM" id="SSF56214">
    <property type="entry name" value="4'-phosphopantetheinyl transferase"/>
    <property type="match status" value="2"/>
</dbReference>
<dbReference type="PANTHER" id="PTHR12215:SF10">
    <property type="entry name" value="L-AMINOADIPATE-SEMIALDEHYDE DEHYDROGENASE-PHOSPHOPANTETHEINYL TRANSFERASE"/>
    <property type="match status" value="1"/>
</dbReference>
<accession>A0A2N5N403</accession>
<proteinExistence type="inferred from homology"/>
<name>A0A2N5N403_9BACL</name>
<sequence length="238" mass="26328">MKGVRAELLVLRLPESPGSLACERLEAAVSPERRERCSRFRRREDALRSLAGEALLRAALSRRTGRPGAELRLAENRFGKPCWADGRSDGGGLRFNVSHAGRWVAVLLGGGEVGVDVEQIKPLQPPFPVDCLHPAEARWWRRLPEPERLAAFYELWTLKESYVKAKGMGLSLPLHSFAVQPLEGGGAALAPPDGDCRLRLYPLAEDMRLAGCAIDGSLPSSPEFWTFEQLLERAAPRR</sequence>